<dbReference type="SUPFAM" id="SSF81606">
    <property type="entry name" value="PP2C-like"/>
    <property type="match status" value="1"/>
</dbReference>
<comment type="caution">
    <text evidence="3">The sequence shown here is derived from an EMBL/GenBank/DDBJ whole genome shotgun (WGS) entry which is preliminary data.</text>
</comment>
<dbReference type="InterPro" id="IPR001932">
    <property type="entry name" value="PPM-type_phosphatase-like_dom"/>
</dbReference>
<dbReference type="PROSITE" id="PS51746">
    <property type="entry name" value="PPM_2"/>
    <property type="match status" value="1"/>
</dbReference>
<dbReference type="PROSITE" id="PS00109">
    <property type="entry name" value="PROTEIN_KINASE_TYR"/>
    <property type="match status" value="1"/>
</dbReference>
<dbReference type="Pfam" id="PF00069">
    <property type="entry name" value="Pkinase"/>
    <property type="match status" value="1"/>
</dbReference>
<accession>A0A916YNB6</accession>
<evidence type="ECO:0000259" key="1">
    <source>
        <dbReference type="PROSITE" id="PS50011"/>
    </source>
</evidence>
<keyword evidence="3" id="KW-0808">Transferase</keyword>
<dbReference type="Gene3D" id="1.10.510.10">
    <property type="entry name" value="Transferase(Phosphotransferase) domain 1"/>
    <property type="match status" value="1"/>
</dbReference>
<dbReference type="SMART" id="SM00331">
    <property type="entry name" value="PP2C_SIG"/>
    <property type="match status" value="1"/>
</dbReference>
<dbReference type="Gene3D" id="3.30.200.20">
    <property type="entry name" value="Phosphorylase Kinase, domain 1"/>
    <property type="match status" value="1"/>
</dbReference>
<dbReference type="GO" id="GO:0004674">
    <property type="term" value="F:protein serine/threonine kinase activity"/>
    <property type="evidence" value="ECO:0007669"/>
    <property type="project" value="TreeGrafter"/>
</dbReference>
<dbReference type="InterPro" id="IPR053235">
    <property type="entry name" value="Ser_Thr_kinase"/>
</dbReference>
<reference evidence="3 4" key="1">
    <citation type="journal article" date="2014" name="Int. J. Syst. Evol. Microbiol.">
        <title>Complete genome sequence of Corynebacterium casei LMG S-19264T (=DSM 44701T), isolated from a smear-ripened cheese.</title>
        <authorList>
            <consortium name="US DOE Joint Genome Institute (JGI-PGF)"/>
            <person name="Walter F."/>
            <person name="Albersmeier A."/>
            <person name="Kalinowski J."/>
            <person name="Ruckert C."/>
        </authorList>
    </citation>
    <scope>NUCLEOTIDE SEQUENCE [LARGE SCALE GENOMIC DNA]</scope>
    <source>
        <strain evidence="3 4">CGMCC 1.15358</strain>
    </source>
</reference>
<protein>
    <submittedName>
        <fullName evidence="3">Protein kinase</fullName>
    </submittedName>
</protein>
<dbReference type="GO" id="GO:0005524">
    <property type="term" value="F:ATP binding"/>
    <property type="evidence" value="ECO:0007669"/>
    <property type="project" value="InterPro"/>
</dbReference>
<dbReference type="PANTHER" id="PTHR24361">
    <property type="entry name" value="MITOGEN-ACTIVATED KINASE KINASE KINASE"/>
    <property type="match status" value="1"/>
</dbReference>
<dbReference type="InterPro" id="IPR000719">
    <property type="entry name" value="Prot_kinase_dom"/>
</dbReference>
<dbReference type="GO" id="GO:0004713">
    <property type="term" value="F:protein tyrosine kinase activity"/>
    <property type="evidence" value="ECO:0007669"/>
    <property type="project" value="InterPro"/>
</dbReference>
<gene>
    <name evidence="3" type="ORF">GCM10010989_29360</name>
</gene>
<dbReference type="InterPro" id="IPR020635">
    <property type="entry name" value="Tyr_kinase_cat_dom"/>
</dbReference>
<dbReference type="SUPFAM" id="SSF56112">
    <property type="entry name" value="Protein kinase-like (PK-like)"/>
    <property type="match status" value="1"/>
</dbReference>
<dbReference type="InterPro" id="IPR008266">
    <property type="entry name" value="Tyr_kinase_AS"/>
</dbReference>
<evidence type="ECO:0000313" key="4">
    <source>
        <dbReference type="Proteomes" id="UP000598997"/>
    </source>
</evidence>
<dbReference type="PANTHER" id="PTHR24361:SF785">
    <property type="entry name" value="DUAL SPECIFICITY MITOGEN-ACTIVATED PROTEIN KINASE KINASE 1"/>
    <property type="match status" value="1"/>
</dbReference>
<feature type="domain" description="PPM-type phosphatase" evidence="2">
    <location>
        <begin position="26"/>
        <end position="258"/>
    </location>
</feature>
<feature type="domain" description="Protein kinase" evidence="1">
    <location>
        <begin position="291"/>
        <end position="558"/>
    </location>
</feature>
<dbReference type="InterPro" id="IPR036457">
    <property type="entry name" value="PPM-type-like_dom_sf"/>
</dbReference>
<dbReference type="PROSITE" id="PS50011">
    <property type="entry name" value="PROTEIN_KINASE_DOM"/>
    <property type="match status" value="1"/>
</dbReference>
<dbReference type="SMART" id="SM00219">
    <property type="entry name" value="TyrKc"/>
    <property type="match status" value="1"/>
</dbReference>
<name>A0A916YNB6_9SPHN</name>
<evidence type="ECO:0000313" key="3">
    <source>
        <dbReference type="EMBL" id="GGD53298.1"/>
    </source>
</evidence>
<dbReference type="SMART" id="SM00332">
    <property type="entry name" value="PP2Cc"/>
    <property type="match status" value="1"/>
</dbReference>
<keyword evidence="4" id="KW-1185">Reference proteome</keyword>
<dbReference type="EMBL" id="BMIO01000014">
    <property type="protein sequence ID" value="GGD53298.1"/>
    <property type="molecule type" value="Genomic_DNA"/>
</dbReference>
<dbReference type="Proteomes" id="UP000598997">
    <property type="component" value="Unassembled WGS sequence"/>
</dbReference>
<evidence type="ECO:0000259" key="2">
    <source>
        <dbReference type="PROSITE" id="PS51746"/>
    </source>
</evidence>
<dbReference type="Pfam" id="PF13672">
    <property type="entry name" value="PP2C_2"/>
    <property type="match status" value="1"/>
</dbReference>
<dbReference type="CDD" id="cd00143">
    <property type="entry name" value="PP2Cc"/>
    <property type="match status" value="1"/>
</dbReference>
<dbReference type="AlphaFoldDB" id="A0A916YNB6"/>
<proteinExistence type="predicted"/>
<organism evidence="3 4">
    <name type="scientific">Croceicoccus pelagius</name>
    <dbReference type="NCBI Taxonomy" id="1703341"/>
    <lineage>
        <taxon>Bacteria</taxon>
        <taxon>Pseudomonadati</taxon>
        <taxon>Pseudomonadota</taxon>
        <taxon>Alphaproteobacteria</taxon>
        <taxon>Sphingomonadales</taxon>
        <taxon>Erythrobacteraceae</taxon>
        <taxon>Croceicoccus</taxon>
    </lineage>
</organism>
<dbReference type="InterPro" id="IPR011009">
    <property type="entry name" value="Kinase-like_dom_sf"/>
</dbReference>
<dbReference type="Gene3D" id="3.60.40.10">
    <property type="entry name" value="PPM-type phosphatase domain"/>
    <property type="match status" value="1"/>
</dbReference>
<sequence length="600" mass="65136">MGLSRHSFLDVEAGFGRTMSKHIAISLGQHSTSGTKPENQDFHGALVPKGEELTAKGAAFALADGISTSRLGAEAAETAVKSFLNDYFSTSAAWSVRTSGERVIAATNGWMYSRNRRDIRISEETRESGLVCTLSALVIKSRSAHVFHIGDCQVARISGDDLEVLTEAHRISIGSNQSYLARAMGVGRQVDIDYRKVPVQVGDVFVMTSDGIHEVLDAGTIVRLVKDAATPDKAASALCEAALERGADDNLTAQVIRIDALPAGEVGDLVGEQTALPPAPPLEAGRSFEGYRILRVLYSGARSRVYLARDEETGERVTIKTPTTETATDKRQVAALMLEEWAIRRTAHQNLVSAPSGSGRTRGHVYAVSRYVEGQSLDEWLADNPEPELPVVRDIVRQIASGLLALHRKEMVHRDLRPHNVMLDTDGTVKIIDFGSVVVAGLEETAPGTAGEAACAGTVQFAAPEVYRGEEASAQSDIYSLGAIAYHLLTGELPYGPRIANATTWAEQKKLRYRPITEINERVPRWMDAAIAKACAIDPANRYSELSEFTYDLSHPNSALVTDMRPLIERGTTRHWRIAAIMLAIALAISILTRPDLGLF</sequence>
<keyword evidence="3" id="KW-0418">Kinase</keyword>
<dbReference type="CDD" id="cd14014">
    <property type="entry name" value="STKc_PknB_like"/>
    <property type="match status" value="1"/>
</dbReference>
<dbReference type="GO" id="GO:0005737">
    <property type="term" value="C:cytoplasm"/>
    <property type="evidence" value="ECO:0007669"/>
    <property type="project" value="TreeGrafter"/>
</dbReference>